<dbReference type="PANTHER" id="PTHR30561:SF1">
    <property type="entry name" value="MULTIDRUG TRANSPORTER EMRE"/>
    <property type="match status" value="1"/>
</dbReference>
<reference evidence="10 11" key="1">
    <citation type="submission" date="2017-08" db="EMBL/GenBank/DDBJ databases">
        <title>Infants hospitalized years apart are colonized by the same room-sourced microbial strains.</title>
        <authorList>
            <person name="Brooks B."/>
            <person name="Olm M.R."/>
            <person name="Firek B.A."/>
            <person name="Baker R."/>
            <person name="Thomas B.C."/>
            <person name="Morowitz M.J."/>
            <person name="Banfield J.F."/>
        </authorList>
    </citation>
    <scope>NUCLEOTIDE SEQUENCE [LARGE SCALE GENOMIC DNA]</scope>
    <source>
        <strain evidence="10">S2_005_002_R2_34</strain>
    </source>
</reference>
<accession>A0A2W5N7D4</accession>
<gene>
    <name evidence="10" type="ORF">DI556_11130</name>
</gene>
<dbReference type="InterPro" id="IPR000390">
    <property type="entry name" value="Small_drug/metabolite_transptr"/>
</dbReference>
<evidence type="ECO:0000256" key="6">
    <source>
        <dbReference type="ARBA" id="ARBA00023136"/>
    </source>
</evidence>
<feature type="transmembrane region" description="Helical" evidence="9">
    <location>
        <begin position="58"/>
        <end position="77"/>
    </location>
</feature>
<keyword evidence="4 8" id="KW-0812">Transmembrane</keyword>
<dbReference type="GO" id="GO:0015297">
    <property type="term" value="F:antiporter activity"/>
    <property type="evidence" value="ECO:0007669"/>
    <property type="project" value="TreeGrafter"/>
</dbReference>
<protein>
    <submittedName>
        <fullName evidence="10">QacE family quaternary ammonium compound efflux SMR transporter</fullName>
    </submittedName>
</protein>
<keyword evidence="2" id="KW-0813">Transport</keyword>
<dbReference type="Proteomes" id="UP000249185">
    <property type="component" value="Unassembled WGS sequence"/>
</dbReference>
<dbReference type="Gene3D" id="1.10.3730.20">
    <property type="match status" value="1"/>
</dbReference>
<dbReference type="GO" id="GO:1990961">
    <property type="term" value="P:xenobiotic detoxification by transmembrane export across the plasma membrane"/>
    <property type="evidence" value="ECO:0007669"/>
    <property type="project" value="UniProtKB-ARBA"/>
</dbReference>
<evidence type="ECO:0000313" key="11">
    <source>
        <dbReference type="Proteomes" id="UP000249185"/>
    </source>
</evidence>
<evidence type="ECO:0000313" key="10">
    <source>
        <dbReference type="EMBL" id="PZQ49416.1"/>
    </source>
</evidence>
<dbReference type="InterPro" id="IPR037185">
    <property type="entry name" value="EmrE-like"/>
</dbReference>
<dbReference type="SUPFAM" id="SSF103481">
    <property type="entry name" value="Multidrug resistance efflux transporter EmrE"/>
    <property type="match status" value="1"/>
</dbReference>
<evidence type="ECO:0000256" key="1">
    <source>
        <dbReference type="ARBA" id="ARBA00004651"/>
    </source>
</evidence>
<evidence type="ECO:0000256" key="3">
    <source>
        <dbReference type="ARBA" id="ARBA00022475"/>
    </source>
</evidence>
<organism evidence="10 11">
    <name type="scientific">Rhodovulum sulfidophilum</name>
    <name type="common">Rhodobacter sulfidophilus</name>
    <dbReference type="NCBI Taxonomy" id="35806"/>
    <lineage>
        <taxon>Bacteria</taxon>
        <taxon>Pseudomonadati</taxon>
        <taxon>Pseudomonadota</taxon>
        <taxon>Alphaproteobacteria</taxon>
        <taxon>Rhodobacterales</taxon>
        <taxon>Paracoccaceae</taxon>
        <taxon>Rhodovulum</taxon>
    </lineage>
</organism>
<keyword evidence="6 9" id="KW-0472">Membrane</keyword>
<dbReference type="PANTHER" id="PTHR30561">
    <property type="entry name" value="SMR FAMILY PROTON-DEPENDENT DRUG EFFLUX TRANSPORTER SUGE"/>
    <property type="match status" value="1"/>
</dbReference>
<proteinExistence type="inferred from homology"/>
<evidence type="ECO:0000256" key="5">
    <source>
        <dbReference type="ARBA" id="ARBA00022989"/>
    </source>
</evidence>
<dbReference type="GO" id="GO:0031460">
    <property type="term" value="P:glycine betaine transport"/>
    <property type="evidence" value="ECO:0007669"/>
    <property type="project" value="TreeGrafter"/>
</dbReference>
<comment type="caution">
    <text evidence="10">The sequence shown here is derived from an EMBL/GenBank/DDBJ whole genome shotgun (WGS) entry which is preliminary data.</text>
</comment>
<comment type="subcellular location">
    <subcellularLocation>
        <location evidence="1 8">Cell membrane</location>
        <topology evidence="1 8">Multi-pass membrane protein</topology>
    </subcellularLocation>
</comment>
<dbReference type="EMBL" id="QFPW01000007">
    <property type="protein sequence ID" value="PZQ49416.1"/>
    <property type="molecule type" value="Genomic_DNA"/>
</dbReference>
<comment type="similarity">
    <text evidence="7 8">Belongs to the drug/metabolite transporter (DMT) superfamily. Small multidrug resistance (SMR) (TC 2.A.7.1) family.</text>
</comment>
<keyword evidence="3" id="KW-1003">Cell membrane</keyword>
<dbReference type="InterPro" id="IPR045324">
    <property type="entry name" value="Small_multidrug_res"/>
</dbReference>
<dbReference type="GO" id="GO:0015199">
    <property type="term" value="F:amino-acid betaine transmembrane transporter activity"/>
    <property type="evidence" value="ECO:0007669"/>
    <property type="project" value="TreeGrafter"/>
</dbReference>
<evidence type="ECO:0000256" key="9">
    <source>
        <dbReference type="SAM" id="Phobius"/>
    </source>
</evidence>
<evidence type="ECO:0000256" key="4">
    <source>
        <dbReference type="ARBA" id="ARBA00022692"/>
    </source>
</evidence>
<feature type="transmembrane region" description="Helical" evidence="9">
    <location>
        <begin position="83"/>
        <end position="104"/>
    </location>
</feature>
<evidence type="ECO:0000256" key="2">
    <source>
        <dbReference type="ARBA" id="ARBA00022448"/>
    </source>
</evidence>
<keyword evidence="5 9" id="KW-1133">Transmembrane helix</keyword>
<sequence>MNVAVMLAIAIVCEVIATSALRSAEGFTRPLPSLVCVIGYAVAIYLLSLTVRTLPTGVVYAIWSGLGIVLVAAIAWFRDGQRLDAPAVVGLGLIVAGVVVVNLMSKTVGH</sequence>
<evidence type="ECO:0000256" key="7">
    <source>
        <dbReference type="ARBA" id="ARBA00038032"/>
    </source>
</evidence>
<dbReference type="GO" id="GO:0005886">
    <property type="term" value="C:plasma membrane"/>
    <property type="evidence" value="ECO:0007669"/>
    <property type="project" value="UniProtKB-SubCell"/>
</dbReference>
<dbReference type="FunFam" id="1.10.3730.20:FF:000001">
    <property type="entry name" value="Quaternary ammonium compound resistance transporter SugE"/>
    <property type="match status" value="1"/>
</dbReference>
<feature type="transmembrane region" description="Helical" evidence="9">
    <location>
        <begin position="32"/>
        <end position="51"/>
    </location>
</feature>
<dbReference type="GO" id="GO:0015220">
    <property type="term" value="F:choline transmembrane transporter activity"/>
    <property type="evidence" value="ECO:0007669"/>
    <property type="project" value="TreeGrafter"/>
</dbReference>
<dbReference type="AlphaFoldDB" id="A0A2W5N7D4"/>
<name>A0A2W5N7D4_RHOSU</name>
<evidence type="ECO:0000256" key="8">
    <source>
        <dbReference type="RuleBase" id="RU003942"/>
    </source>
</evidence>
<dbReference type="Pfam" id="PF00893">
    <property type="entry name" value="Multi_Drug_Res"/>
    <property type="match status" value="1"/>
</dbReference>